<dbReference type="EMBL" id="HBGN01009907">
    <property type="protein sequence ID" value="CAD9321162.1"/>
    <property type="molecule type" value="Transcribed_RNA"/>
</dbReference>
<proteinExistence type="predicted"/>
<organism evidence="2">
    <name type="scientific">Ditylum brightwellii</name>
    <dbReference type="NCBI Taxonomy" id="49249"/>
    <lineage>
        <taxon>Eukaryota</taxon>
        <taxon>Sar</taxon>
        <taxon>Stramenopiles</taxon>
        <taxon>Ochrophyta</taxon>
        <taxon>Bacillariophyta</taxon>
        <taxon>Mediophyceae</taxon>
        <taxon>Lithodesmiophycidae</taxon>
        <taxon>Lithodesmiales</taxon>
        <taxon>Lithodesmiaceae</taxon>
        <taxon>Ditylum</taxon>
    </lineage>
</organism>
<evidence type="ECO:0000313" key="2">
    <source>
        <dbReference type="EMBL" id="CAD9321162.1"/>
    </source>
</evidence>
<gene>
    <name evidence="2" type="ORF">DBRI1063_LOCUS6347</name>
</gene>
<sequence length="278" mass="30528">MKFYGKVLTLSACLWECSAFMTPKASSPALIGSQRTQTNMYTRENADMLPVDALWEDASSITVQGSTLRTCSLPVSVDKAQLLLKSEGRPLKSQVDLYHGPDYIPWNCAVYTEDGKKRPINLIVPSPLSGNTVAMQNTGFIEFPFSACAKVDSSSPRLENFYKKLSTEGTSKHVQGGAVNTTPFDQSVDSVQILLKTDGRHLKARIELLQGPNNLKQSFEVYSSNGYKRPFMAVIETPKDGNVIRIVNTAPLEYPLEATVEPYIVGSSSDDEGMTWAG</sequence>
<reference evidence="2" key="1">
    <citation type="submission" date="2021-01" db="EMBL/GenBank/DDBJ databases">
        <authorList>
            <person name="Corre E."/>
            <person name="Pelletier E."/>
            <person name="Niang G."/>
            <person name="Scheremetjew M."/>
            <person name="Finn R."/>
            <person name="Kale V."/>
            <person name="Holt S."/>
            <person name="Cochrane G."/>
            <person name="Meng A."/>
            <person name="Brown T."/>
            <person name="Cohen L."/>
        </authorList>
    </citation>
    <scope>NUCLEOTIDE SEQUENCE</scope>
    <source>
        <strain evidence="2">Pop2</strain>
    </source>
</reference>
<evidence type="ECO:0000256" key="1">
    <source>
        <dbReference type="SAM" id="SignalP"/>
    </source>
</evidence>
<feature type="chain" id="PRO_5030823050" evidence="1">
    <location>
        <begin position="20"/>
        <end position="278"/>
    </location>
</feature>
<dbReference type="AlphaFoldDB" id="A0A7S1YW73"/>
<name>A0A7S1YW73_9STRA</name>
<accession>A0A7S1YW73</accession>
<dbReference type="Pfam" id="PF25192">
    <property type="entry name" value="DiatomPyrShell"/>
    <property type="match status" value="1"/>
</dbReference>
<protein>
    <submittedName>
        <fullName evidence="2">Uncharacterized protein</fullName>
    </submittedName>
</protein>
<feature type="signal peptide" evidence="1">
    <location>
        <begin position="1"/>
        <end position="19"/>
    </location>
</feature>
<dbReference type="InterPro" id="IPR057491">
    <property type="entry name" value="DiatomPyrShell"/>
</dbReference>
<keyword evidence="1" id="KW-0732">Signal</keyword>